<evidence type="ECO:0000313" key="5">
    <source>
        <dbReference type="Proteomes" id="UP000799764"/>
    </source>
</evidence>
<evidence type="ECO:0000259" key="3">
    <source>
        <dbReference type="Pfam" id="PF07110"/>
    </source>
</evidence>
<dbReference type="InterPro" id="IPR009799">
    <property type="entry name" value="EthD_dom"/>
</dbReference>
<protein>
    <recommendedName>
        <fullName evidence="3">EthD domain-containing protein</fullName>
    </recommendedName>
</protein>
<organism evidence="4 5">
    <name type="scientific">Karstenula rhodostoma CBS 690.94</name>
    <dbReference type="NCBI Taxonomy" id="1392251"/>
    <lineage>
        <taxon>Eukaryota</taxon>
        <taxon>Fungi</taxon>
        <taxon>Dikarya</taxon>
        <taxon>Ascomycota</taxon>
        <taxon>Pezizomycotina</taxon>
        <taxon>Dothideomycetes</taxon>
        <taxon>Pleosporomycetidae</taxon>
        <taxon>Pleosporales</taxon>
        <taxon>Massarineae</taxon>
        <taxon>Didymosphaeriaceae</taxon>
        <taxon>Karstenula</taxon>
    </lineage>
</organism>
<accession>A0A9P4UFD9</accession>
<proteinExistence type="inferred from homology"/>
<dbReference type="GO" id="GO:0016491">
    <property type="term" value="F:oxidoreductase activity"/>
    <property type="evidence" value="ECO:0007669"/>
    <property type="project" value="InterPro"/>
</dbReference>
<evidence type="ECO:0000313" key="4">
    <source>
        <dbReference type="EMBL" id="KAF2448416.1"/>
    </source>
</evidence>
<dbReference type="Pfam" id="PF07110">
    <property type="entry name" value="EthD"/>
    <property type="match status" value="1"/>
</dbReference>
<dbReference type="Proteomes" id="UP000799764">
    <property type="component" value="Unassembled WGS sequence"/>
</dbReference>
<dbReference type="SUPFAM" id="SSF54909">
    <property type="entry name" value="Dimeric alpha+beta barrel"/>
    <property type="match status" value="1"/>
</dbReference>
<dbReference type="OrthoDB" id="2519291at2759"/>
<reference evidence="4" key="1">
    <citation type="journal article" date="2020" name="Stud. Mycol.">
        <title>101 Dothideomycetes genomes: a test case for predicting lifestyles and emergence of pathogens.</title>
        <authorList>
            <person name="Haridas S."/>
            <person name="Albert R."/>
            <person name="Binder M."/>
            <person name="Bloem J."/>
            <person name="Labutti K."/>
            <person name="Salamov A."/>
            <person name="Andreopoulos B."/>
            <person name="Baker S."/>
            <person name="Barry K."/>
            <person name="Bills G."/>
            <person name="Bluhm B."/>
            <person name="Cannon C."/>
            <person name="Castanera R."/>
            <person name="Culley D."/>
            <person name="Daum C."/>
            <person name="Ezra D."/>
            <person name="Gonzalez J."/>
            <person name="Henrissat B."/>
            <person name="Kuo A."/>
            <person name="Liang C."/>
            <person name="Lipzen A."/>
            <person name="Lutzoni F."/>
            <person name="Magnuson J."/>
            <person name="Mondo S."/>
            <person name="Nolan M."/>
            <person name="Ohm R."/>
            <person name="Pangilinan J."/>
            <person name="Park H.-J."/>
            <person name="Ramirez L."/>
            <person name="Alfaro M."/>
            <person name="Sun H."/>
            <person name="Tritt A."/>
            <person name="Yoshinaga Y."/>
            <person name="Zwiers L.-H."/>
            <person name="Turgeon B."/>
            <person name="Goodwin S."/>
            <person name="Spatafora J."/>
            <person name="Crous P."/>
            <person name="Grigoriev I."/>
        </authorList>
    </citation>
    <scope>NUCLEOTIDE SEQUENCE</scope>
    <source>
        <strain evidence="4">CBS 690.94</strain>
    </source>
</reference>
<name>A0A9P4UFD9_9PLEO</name>
<keyword evidence="5" id="KW-1185">Reference proteome</keyword>
<evidence type="ECO:0000256" key="1">
    <source>
        <dbReference type="ARBA" id="ARBA00005986"/>
    </source>
</evidence>
<dbReference type="EMBL" id="MU001495">
    <property type="protein sequence ID" value="KAF2448416.1"/>
    <property type="molecule type" value="Genomic_DNA"/>
</dbReference>
<dbReference type="InterPro" id="IPR011008">
    <property type="entry name" value="Dimeric_a/b-barrel"/>
</dbReference>
<feature type="region of interest" description="Disordered" evidence="2">
    <location>
        <begin position="1"/>
        <end position="28"/>
    </location>
</feature>
<feature type="domain" description="EthD" evidence="3">
    <location>
        <begin position="47"/>
        <end position="137"/>
    </location>
</feature>
<evidence type="ECO:0000256" key="2">
    <source>
        <dbReference type="SAM" id="MobiDB-lite"/>
    </source>
</evidence>
<dbReference type="AlphaFoldDB" id="A0A9P4UFD9"/>
<feature type="compositionally biased region" description="Polar residues" evidence="2">
    <location>
        <begin position="18"/>
        <end position="28"/>
    </location>
</feature>
<gene>
    <name evidence="4" type="ORF">P171DRAFT_428495</name>
</gene>
<dbReference type="Gene3D" id="3.30.70.100">
    <property type="match status" value="1"/>
</dbReference>
<comment type="similarity">
    <text evidence="1">Belongs to the tpcK family.</text>
</comment>
<sequence length="155" mass="16463">MAAPAPAPACPTTSSSTQHGPFTSIPSSETAPMHPLFTVLIFGFRAPNTTIQEYKNHYDNIHVPLAKSLTGAAFPLSHTRHYFGGNATLAAISAPVEWDSLAVLTFKDDTHAGTFNYLLAQPGAAAKIHADEKLFMADGSPKMVVIGKDTSITKP</sequence>
<comment type="caution">
    <text evidence="4">The sequence shown here is derived from an EMBL/GenBank/DDBJ whole genome shotgun (WGS) entry which is preliminary data.</text>
</comment>